<protein>
    <recommendedName>
        <fullName evidence="8">Transmembrane protein 195</fullName>
    </recommendedName>
</protein>
<feature type="domain" description="Fatty acid hydroxylase" evidence="10">
    <location>
        <begin position="120"/>
        <end position="256"/>
    </location>
</feature>
<keyword evidence="3 9" id="KW-1133">Transmembrane helix</keyword>
<organism evidence="11">
    <name type="scientific">Oikopleura dioica</name>
    <name type="common">Tunicate</name>
    <dbReference type="NCBI Taxonomy" id="34765"/>
    <lineage>
        <taxon>Eukaryota</taxon>
        <taxon>Metazoa</taxon>
        <taxon>Chordata</taxon>
        <taxon>Tunicata</taxon>
        <taxon>Appendicularia</taxon>
        <taxon>Copelata</taxon>
        <taxon>Oikopleuridae</taxon>
        <taxon>Oikopleura</taxon>
    </lineage>
</organism>
<keyword evidence="6 9" id="KW-0472">Membrane</keyword>
<evidence type="ECO:0000256" key="1">
    <source>
        <dbReference type="ARBA" id="ARBA00004127"/>
    </source>
</evidence>
<dbReference type="GO" id="GO:0005783">
    <property type="term" value="C:endoplasmic reticulum"/>
    <property type="evidence" value="ECO:0007669"/>
    <property type="project" value="TreeGrafter"/>
</dbReference>
<evidence type="ECO:0000313" key="12">
    <source>
        <dbReference type="Proteomes" id="UP000001307"/>
    </source>
</evidence>
<evidence type="ECO:0000313" key="11">
    <source>
        <dbReference type="EMBL" id="CBY08975.1"/>
    </source>
</evidence>
<dbReference type="OrthoDB" id="6354873at2759"/>
<feature type="transmembrane region" description="Helical" evidence="9">
    <location>
        <begin position="415"/>
        <end position="442"/>
    </location>
</feature>
<dbReference type="PANTHER" id="PTHR21624:SF1">
    <property type="entry name" value="ALKYLGLYCEROL MONOOXYGENASE"/>
    <property type="match status" value="1"/>
</dbReference>
<dbReference type="GO" id="GO:0050479">
    <property type="term" value="F:glyceryl-ether monooxygenase activity"/>
    <property type="evidence" value="ECO:0007669"/>
    <property type="project" value="TreeGrafter"/>
</dbReference>
<evidence type="ECO:0000256" key="6">
    <source>
        <dbReference type="ARBA" id="ARBA00023136"/>
    </source>
</evidence>
<keyword evidence="2 9" id="KW-0812">Transmembrane</keyword>
<proteinExistence type="predicted"/>
<evidence type="ECO:0000259" key="10">
    <source>
        <dbReference type="Pfam" id="PF04116"/>
    </source>
</evidence>
<comment type="subcellular location">
    <subcellularLocation>
        <location evidence="1">Endomembrane system</location>
        <topology evidence="1">Multi-pass membrane protein</topology>
    </subcellularLocation>
</comment>
<keyword evidence="12" id="KW-1185">Reference proteome</keyword>
<keyword evidence="4" id="KW-0560">Oxidoreductase</keyword>
<sequence>MNETNQGLNEILSKNVWLPMRAWFYLVTPEESTPKPWTREPDFLELSGPLWGLLILIEVLLNKSHFGYRHRMNDMATNVAMGCLGRIPIVLRFELIRYYVYPFVYNYRLIEFDYYSKQHWVFAALVVDFLYYWAHRFLHEWNIGWAAHSRNGLHHSSEDYNLTTALRQSVIQLQYNEILLLPCALLGIHWTMFYTHYSINLTFQFWIHTEIIRTLGPFELIFNTPSHHRVHHGRNPFCIDKNYAGVLIIWDRIFGTFASEDSSNEKIQYGLVQPAGTFDVLPLQFDYTKYVLTKVASARGSGAKLRALFFGPGFDESEPQFRLGNPSHIPTPDVKYTPYDETVSVFSKVFAFTQVLVITHFMEEHIKTVQRSEETVFNADDLLLCIGTVLTLMSCGARFSKSSSLALIELLRFSVFIPCVLLFYGYGTFSAALATLGGLLFASLS</sequence>
<dbReference type="GO" id="GO:0006643">
    <property type="term" value="P:membrane lipid metabolic process"/>
    <property type="evidence" value="ECO:0007669"/>
    <property type="project" value="TreeGrafter"/>
</dbReference>
<dbReference type="AlphaFoldDB" id="E4XBK0"/>
<dbReference type="GO" id="GO:0016020">
    <property type="term" value="C:membrane"/>
    <property type="evidence" value="ECO:0007669"/>
    <property type="project" value="GOC"/>
</dbReference>
<gene>
    <name evidence="11" type="ORF">GSOID_T00006502001</name>
</gene>
<reference evidence="11" key="1">
    <citation type="journal article" date="2010" name="Science">
        <title>Plasticity of animal genome architecture unmasked by rapid evolution of a pelagic tunicate.</title>
        <authorList>
            <person name="Denoeud F."/>
            <person name="Henriet S."/>
            <person name="Mungpakdee S."/>
            <person name="Aury J.M."/>
            <person name="Da Silva C."/>
            <person name="Brinkmann H."/>
            <person name="Mikhaleva J."/>
            <person name="Olsen L.C."/>
            <person name="Jubin C."/>
            <person name="Canestro C."/>
            <person name="Bouquet J.M."/>
            <person name="Danks G."/>
            <person name="Poulain J."/>
            <person name="Campsteijn C."/>
            <person name="Adamski M."/>
            <person name="Cross I."/>
            <person name="Yadetie F."/>
            <person name="Muffato M."/>
            <person name="Louis A."/>
            <person name="Butcher S."/>
            <person name="Tsagkogeorga G."/>
            <person name="Konrad A."/>
            <person name="Singh S."/>
            <person name="Jensen M.F."/>
            <person name="Cong E.H."/>
            <person name="Eikeseth-Otteraa H."/>
            <person name="Noel B."/>
            <person name="Anthouard V."/>
            <person name="Porcel B.M."/>
            <person name="Kachouri-Lafond R."/>
            <person name="Nishino A."/>
            <person name="Ugolini M."/>
            <person name="Chourrout P."/>
            <person name="Nishida H."/>
            <person name="Aasland R."/>
            <person name="Huzurbazar S."/>
            <person name="Westhof E."/>
            <person name="Delsuc F."/>
            <person name="Lehrach H."/>
            <person name="Reinhardt R."/>
            <person name="Weissenbach J."/>
            <person name="Roy S.W."/>
            <person name="Artiguenave F."/>
            <person name="Postlethwait J.H."/>
            <person name="Manak J.R."/>
            <person name="Thompson E.M."/>
            <person name="Jaillon O."/>
            <person name="Du Pasquier L."/>
            <person name="Boudinot P."/>
            <person name="Liberles D.A."/>
            <person name="Volff J.N."/>
            <person name="Philippe H."/>
            <person name="Lenhard B."/>
            <person name="Roest Crollius H."/>
            <person name="Wincker P."/>
            <person name="Chourrout D."/>
        </authorList>
    </citation>
    <scope>NUCLEOTIDE SEQUENCE [LARGE SCALE GENOMIC DNA]</scope>
</reference>
<evidence type="ECO:0000256" key="7">
    <source>
        <dbReference type="ARBA" id="ARBA00037122"/>
    </source>
</evidence>
<dbReference type="EMBL" id="FN653034">
    <property type="protein sequence ID" value="CBY08975.1"/>
    <property type="molecule type" value="Genomic_DNA"/>
</dbReference>
<comment type="function">
    <text evidence="7">Glyceryl-ether monooxygenase that cleaves the O-alkyl bond of ether lipids. Ether lipids are essential components of brain membranes.</text>
</comment>
<dbReference type="GO" id="GO:0008610">
    <property type="term" value="P:lipid biosynthetic process"/>
    <property type="evidence" value="ECO:0007669"/>
    <property type="project" value="InterPro"/>
</dbReference>
<evidence type="ECO:0000256" key="9">
    <source>
        <dbReference type="SAM" id="Phobius"/>
    </source>
</evidence>
<evidence type="ECO:0000256" key="5">
    <source>
        <dbReference type="ARBA" id="ARBA00023098"/>
    </source>
</evidence>
<dbReference type="GO" id="GO:0005506">
    <property type="term" value="F:iron ion binding"/>
    <property type="evidence" value="ECO:0007669"/>
    <property type="project" value="InterPro"/>
</dbReference>
<evidence type="ECO:0000256" key="4">
    <source>
        <dbReference type="ARBA" id="ARBA00023002"/>
    </source>
</evidence>
<evidence type="ECO:0000256" key="2">
    <source>
        <dbReference type="ARBA" id="ARBA00022692"/>
    </source>
</evidence>
<evidence type="ECO:0000256" key="3">
    <source>
        <dbReference type="ARBA" id="ARBA00022989"/>
    </source>
</evidence>
<accession>E4XBK0</accession>
<evidence type="ECO:0000256" key="8">
    <source>
        <dbReference type="ARBA" id="ARBA00041444"/>
    </source>
</evidence>
<dbReference type="InterPro" id="IPR051689">
    <property type="entry name" value="Sterol_desaturase/TMEM195"/>
</dbReference>
<name>E4XBK0_OIKDI</name>
<dbReference type="InterPro" id="IPR006694">
    <property type="entry name" value="Fatty_acid_hydroxylase"/>
</dbReference>
<dbReference type="InParanoid" id="E4XBK0"/>
<dbReference type="PANTHER" id="PTHR21624">
    <property type="entry name" value="STEROL DESATURASE-RELATED PROTEIN"/>
    <property type="match status" value="1"/>
</dbReference>
<keyword evidence="5" id="KW-0443">Lipid metabolism</keyword>
<dbReference type="Proteomes" id="UP000001307">
    <property type="component" value="Unassembled WGS sequence"/>
</dbReference>
<dbReference type="Pfam" id="PF04116">
    <property type="entry name" value="FA_hydroxylase"/>
    <property type="match status" value="1"/>
</dbReference>